<feature type="region of interest" description="Disordered" evidence="2">
    <location>
        <begin position="17"/>
        <end position="81"/>
    </location>
</feature>
<evidence type="ECO:0000313" key="3">
    <source>
        <dbReference type="EMBL" id="KAK2630431.1"/>
    </source>
</evidence>
<evidence type="ECO:0000256" key="2">
    <source>
        <dbReference type="SAM" id="MobiDB-lite"/>
    </source>
</evidence>
<dbReference type="EMBL" id="JAUBYV010000001">
    <property type="protein sequence ID" value="KAK2630431.1"/>
    <property type="molecule type" value="Genomic_DNA"/>
</dbReference>
<gene>
    <name evidence="3" type="ORF">QTJ16_001251</name>
</gene>
<proteinExistence type="predicted"/>
<reference evidence="3" key="1">
    <citation type="submission" date="2023-06" db="EMBL/GenBank/DDBJ databases">
        <title>Draft genome of Marssonina rosae.</title>
        <authorList>
            <person name="Cheng Q."/>
        </authorList>
    </citation>
    <scope>NUCLEOTIDE SEQUENCE</scope>
    <source>
        <strain evidence="3">R4</strain>
    </source>
</reference>
<organism evidence="3 4">
    <name type="scientific">Diplocarpon rosae</name>
    <dbReference type="NCBI Taxonomy" id="946125"/>
    <lineage>
        <taxon>Eukaryota</taxon>
        <taxon>Fungi</taxon>
        <taxon>Dikarya</taxon>
        <taxon>Ascomycota</taxon>
        <taxon>Pezizomycotina</taxon>
        <taxon>Leotiomycetes</taxon>
        <taxon>Helotiales</taxon>
        <taxon>Drepanopezizaceae</taxon>
        <taxon>Diplocarpon</taxon>
    </lineage>
</organism>
<feature type="region of interest" description="Disordered" evidence="2">
    <location>
        <begin position="220"/>
        <end position="239"/>
    </location>
</feature>
<keyword evidence="1" id="KW-0175">Coiled coil</keyword>
<dbReference type="AlphaFoldDB" id="A0AAD9T752"/>
<dbReference type="Proteomes" id="UP001285354">
    <property type="component" value="Unassembled WGS sequence"/>
</dbReference>
<name>A0AAD9T752_9HELO</name>
<feature type="region of interest" description="Disordered" evidence="2">
    <location>
        <begin position="108"/>
        <end position="129"/>
    </location>
</feature>
<accession>A0AAD9T752</accession>
<feature type="coiled-coil region" evidence="1">
    <location>
        <begin position="281"/>
        <end position="315"/>
    </location>
</feature>
<comment type="caution">
    <text evidence="3">The sequence shown here is derived from an EMBL/GenBank/DDBJ whole genome shotgun (WGS) entry which is preliminary data.</text>
</comment>
<evidence type="ECO:0000256" key="1">
    <source>
        <dbReference type="SAM" id="Coils"/>
    </source>
</evidence>
<protein>
    <submittedName>
        <fullName evidence="3">Uncharacterized protein</fullName>
    </submittedName>
</protein>
<keyword evidence="4" id="KW-1185">Reference proteome</keyword>
<evidence type="ECO:0000313" key="4">
    <source>
        <dbReference type="Proteomes" id="UP001285354"/>
    </source>
</evidence>
<sequence>MPFKPSLRAFLRQEVKRSRIQVEPAPPSRRPPSCGSTPACATPSPSIPTKPAPTRLAPRAPDSLSDEDSVRGGSTTPDNGVDCLFGELVTEVATKRCGKEERVRAELQKLASHGSEGDGLPSKPKGKENLKLLELRRQLEALVDREMAASREEKIAMRGQRSEMIQRISRIESADREVEAERLRATPNQAAGLVLPEPVGAREKKALLVRAEKIFQARAGLERSPRKRTRQDDERDLDGEDLLRLGRRVKKRPPTHTTGHWKASIHDYFPGADRDGEVGRLEGWTAEKQLLRRELAELGENLAKADRKKKKKKKKLWS</sequence>